<evidence type="ECO:0000256" key="1">
    <source>
        <dbReference type="SAM" id="MobiDB-lite"/>
    </source>
</evidence>
<evidence type="ECO:0000313" key="3">
    <source>
        <dbReference type="Proteomes" id="UP000712600"/>
    </source>
</evidence>
<protein>
    <submittedName>
        <fullName evidence="2">Uncharacterized protein</fullName>
    </submittedName>
</protein>
<dbReference type="EMBL" id="QGKX02001347">
    <property type="protein sequence ID" value="KAF3526879.1"/>
    <property type="molecule type" value="Genomic_DNA"/>
</dbReference>
<gene>
    <name evidence="2" type="ORF">F2Q69_00047538</name>
</gene>
<feature type="region of interest" description="Disordered" evidence="1">
    <location>
        <begin position="39"/>
        <end position="64"/>
    </location>
</feature>
<proteinExistence type="predicted"/>
<name>A0A8S9Q1G6_BRACR</name>
<sequence>MAPSFSYPLPTIKTDRLGELYTVHGVHRAVVVDLAYTSESPEATTTTSTPQRASSILNATRRPA</sequence>
<evidence type="ECO:0000313" key="2">
    <source>
        <dbReference type="EMBL" id="KAF3526879.1"/>
    </source>
</evidence>
<reference evidence="2" key="1">
    <citation type="submission" date="2019-12" db="EMBL/GenBank/DDBJ databases">
        <title>Genome sequencing and annotation of Brassica cretica.</title>
        <authorList>
            <person name="Studholme D.J."/>
            <person name="Sarris P."/>
        </authorList>
    </citation>
    <scope>NUCLEOTIDE SEQUENCE</scope>
    <source>
        <strain evidence="2">PFS-109/04</strain>
        <tissue evidence="2">Leaf</tissue>
    </source>
</reference>
<dbReference type="AlphaFoldDB" id="A0A8S9Q1G6"/>
<organism evidence="2 3">
    <name type="scientific">Brassica cretica</name>
    <name type="common">Mustard</name>
    <dbReference type="NCBI Taxonomy" id="69181"/>
    <lineage>
        <taxon>Eukaryota</taxon>
        <taxon>Viridiplantae</taxon>
        <taxon>Streptophyta</taxon>
        <taxon>Embryophyta</taxon>
        <taxon>Tracheophyta</taxon>
        <taxon>Spermatophyta</taxon>
        <taxon>Magnoliopsida</taxon>
        <taxon>eudicotyledons</taxon>
        <taxon>Gunneridae</taxon>
        <taxon>Pentapetalae</taxon>
        <taxon>rosids</taxon>
        <taxon>malvids</taxon>
        <taxon>Brassicales</taxon>
        <taxon>Brassicaceae</taxon>
        <taxon>Brassiceae</taxon>
        <taxon>Brassica</taxon>
    </lineage>
</organism>
<accession>A0A8S9Q1G6</accession>
<dbReference type="Proteomes" id="UP000712600">
    <property type="component" value="Unassembled WGS sequence"/>
</dbReference>
<feature type="compositionally biased region" description="Low complexity" evidence="1">
    <location>
        <begin position="39"/>
        <end position="55"/>
    </location>
</feature>
<comment type="caution">
    <text evidence="2">The sequence shown here is derived from an EMBL/GenBank/DDBJ whole genome shotgun (WGS) entry which is preliminary data.</text>
</comment>